<sequence length="521" mass="52896">MRSSRNTARGDRSPGRWWRGPRLVALVAGIAVASLLCGIVLSRFVVSPAELAARAKPPSAGPVTAPIEERVIENTVTTRADVVYADAVDVKVDSTGLAGPAVVTGHLPEVGTMLTAGSVALEVAGRPLIVLPGDLPAYRSLHVGLSGPDVLQLKAALASLAIDVGDTSSDVFDAATAAALDALYRAAGYPSPAASPDAEERLDSARKAVRSAQLSVDQATSALGAAEAPPTEAEQVEADNAVREAQRQLDLASAAADPAQIERCRDELNLAVARRDEVLAPGPAPEERAGLDSAEAQLTDAEDALTRAQNDALTVLPAGEVVYLSSLPRRVDSVAAERGVVPQGAAMSVSGADLILAGTASEADAALLTEGMPATFTSSGGGTYTATVASITAKKSDPSDAPAGSDPQKHFEVRLKPQSLDDAAVESLKGSNVKVSIPVQSTSGAVLSVPIAALTAGPGGESRIEIVPDDGAARRADATDSDTTTGTSLVTVTAGLSAGGFVEVKSDDPRVRAGAKVVVGR</sequence>
<evidence type="ECO:0000313" key="2">
    <source>
        <dbReference type="EMBL" id="MCS5733375.1"/>
    </source>
</evidence>
<keyword evidence="1" id="KW-1133">Transmembrane helix</keyword>
<protein>
    <recommendedName>
        <fullName evidence="4">Peptidoglycan binding-like domain-containing protein</fullName>
    </recommendedName>
</protein>
<keyword evidence="1" id="KW-0472">Membrane</keyword>
<name>A0ABT2H0F8_9MICO</name>
<evidence type="ECO:0000256" key="1">
    <source>
        <dbReference type="SAM" id="Phobius"/>
    </source>
</evidence>
<evidence type="ECO:0008006" key="4">
    <source>
        <dbReference type="Google" id="ProtNLM"/>
    </source>
</evidence>
<reference evidence="2" key="1">
    <citation type="submission" date="2022-08" db="EMBL/GenBank/DDBJ databases">
        <authorList>
            <person name="Deng Y."/>
            <person name="Han X.-F."/>
            <person name="Zhang Y.-Q."/>
        </authorList>
    </citation>
    <scope>NUCLEOTIDE SEQUENCE</scope>
    <source>
        <strain evidence="2">CPCC 203386</strain>
    </source>
</reference>
<feature type="transmembrane region" description="Helical" evidence="1">
    <location>
        <begin position="21"/>
        <end position="46"/>
    </location>
</feature>
<accession>A0ABT2H0F8</accession>
<keyword evidence="1" id="KW-0812">Transmembrane</keyword>
<organism evidence="2 3">
    <name type="scientific">Herbiconiux daphne</name>
    <dbReference type="NCBI Taxonomy" id="2970914"/>
    <lineage>
        <taxon>Bacteria</taxon>
        <taxon>Bacillati</taxon>
        <taxon>Actinomycetota</taxon>
        <taxon>Actinomycetes</taxon>
        <taxon>Micrococcales</taxon>
        <taxon>Microbacteriaceae</taxon>
        <taxon>Herbiconiux</taxon>
    </lineage>
</organism>
<proteinExistence type="predicted"/>
<evidence type="ECO:0000313" key="3">
    <source>
        <dbReference type="Proteomes" id="UP001165586"/>
    </source>
</evidence>
<gene>
    <name evidence="2" type="ORF">N1032_06450</name>
</gene>
<dbReference type="Proteomes" id="UP001165586">
    <property type="component" value="Unassembled WGS sequence"/>
</dbReference>
<dbReference type="EMBL" id="JANLCJ010000002">
    <property type="protein sequence ID" value="MCS5733375.1"/>
    <property type="molecule type" value="Genomic_DNA"/>
</dbReference>
<dbReference type="RefSeq" id="WP_259538193.1">
    <property type="nucleotide sequence ID" value="NZ_JANLCJ010000002.1"/>
</dbReference>
<keyword evidence="3" id="KW-1185">Reference proteome</keyword>
<comment type="caution">
    <text evidence="2">The sequence shown here is derived from an EMBL/GenBank/DDBJ whole genome shotgun (WGS) entry which is preliminary data.</text>
</comment>